<name>A0A444Y505_ARAHY</name>
<evidence type="ECO:0000313" key="4">
    <source>
        <dbReference type="EMBL" id="RYQ97041.1"/>
    </source>
</evidence>
<dbReference type="InterPro" id="IPR004873">
    <property type="entry name" value="BURP_dom"/>
</dbReference>
<dbReference type="PANTHER" id="PTHR31236:SF2">
    <property type="entry name" value="BURP DOMAIN PROTEIN RD22"/>
    <property type="match status" value="1"/>
</dbReference>
<dbReference type="OrthoDB" id="654134at2759"/>
<evidence type="ECO:0000256" key="1">
    <source>
        <dbReference type="SAM" id="Coils"/>
    </source>
</evidence>
<proteinExistence type="predicted"/>
<keyword evidence="2" id="KW-0732">Signal</keyword>
<evidence type="ECO:0000259" key="3">
    <source>
        <dbReference type="PROSITE" id="PS51277"/>
    </source>
</evidence>
<feature type="chain" id="PRO_5019509296" description="BURP domain-containing protein" evidence="2">
    <location>
        <begin position="26"/>
        <end position="295"/>
    </location>
</feature>
<dbReference type="Pfam" id="PF03181">
    <property type="entry name" value="BURP"/>
    <property type="match status" value="1"/>
</dbReference>
<evidence type="ECO:0000313" key="5">
    <source>
        <dbReference type="Proteomes" id="UP000289738"/>
    </source>
</evidence>
<comment type="caution">
    <text evidence="4">The sequence shown here is derived from an EMBL/GenBank/DDBJ whole genome shotgun (WGS) entry which is preliminary data.</text>
</comment>
<feature type="signal peptide" evidence="2">
    <location>
        <begin position="1"/>
        <end position="25"/>
    </location>
</feature>
<organism evidence="4 5">
    <name type="scientific">Arachis hypogaea</name>
    <name type="common">Peanut</name>
    <dbReference type="NCBI Taxonomy" id="3818"/>
    <lineage>
        <taxon>Eukaryota</taxon>
        <taxon>Viridiplantae</taxon>
        <taxon>Streptophyta</taxon>
        <taxon>Embryophyta</taxon>
        <taxon>Tracheophyta</taxon>
        <taxon>Spermatophyta</taxon>
        <taxon>Magnoliopsida</taxon>
        <taxon>eudicotyledons</taxon>
        <taxon>Gunneridae</taxon>
        <taxon>Pentapetalae</taxon>
        <taxon>rosids</taxon>
        <taxon>fabids</taxon>
        <taxon>Fabales</taxon>
        <taxon>Fabaceae</taxon>
        <taxon>Papilionoideae</taxon>
        <taxon>50 kb inversion clade</taxon>
        <taxon>dalbergioids sensu lato</taxon>
        <taxon>Dalbergieae</taxon>
        <taxon>Pterocarpus clade</taxon>
        <taxon>Arachis</taxon>
    </lineage>
</organism>
<feature type="coiled-coil region" evidence="1">
    <location>
        <begin position="174"/>
        <end position="201"/>
    </location>
</feature>
<dbReference type="AlphaFoldDB" id="A0A444Y505"/>
<dbReference type="InterPro" id="IPR044816">
    <property type="entry name" value="BURP"/>
</dbReference>
<gene>
    <name evidence="4" type="ORF">Ahy_B08g093017</name>
</gene>
<keyword evidence="5" id="KW-1185">Reference proteome</keyword>
<accession>A0A444Y505</accession>
<dbReference type="EMBL" id="SDMP01000018">
    <property type="protein sequence ID" value="RYQ97041.1"/>
    <property type="molecule type" value="Genomic_DNA"/>
</dbReference>
<dbReference type="STRING" id="3818.A0A444Y505"/>
<feature type="domain" description="BURP" evidence="3">
    <location>
        <begin position="83"/>
        <end position="293"/>
    </location>
</feature>
<protein>
    <recommendedName>
        <fullName evidence="3">BURP domain-containing protein</fullName>
    </recommendedName>
</protein>
<dbReference type="Proteomes" id="UP000289738">
    <property type="component" value="Chromosome B08"/>
</dbReference>
<sequence>MESGHCGLISALFCLAFLLGSHVQANEMLWGNPDHMPKALRDLTKPGIGDRGLKISNNKIDVDVYGKLRDPNGLKDTVLNVTFFLEQDLHPGKKLKLEFPKRSSDFTFLPNSLAKITPFSSTRLLEILKRFGIEAESTDAKTVKDTLELCESPAIKGEEKYCATSLDSLVNFAVLKLGKNIKLLSTELEKENEEAEEYSVLKGVTKNGDKAVVCHKLNYPYAVFYCHKVESRAYNVPLVSIEDGTKAKALAICHNNTRHWASDNPAFMQLNVKPGTVPVCHFLATDTLLWVPGSY</sequence>
<reference evidence="4 5" key="1">
    <citation type="submission" date="2019-01" db="EMBL/GenBank/DDBJ databases">
        <title>Sequencing of cultivated peanut Arachis hypogaea provides insights into genome evolution and oil improvement.</title>
        <authorList>
            <person name="Chen X."/>
        </authorList>
    </citation>
    <scope>NUCLEOTIDE SEQUENCE [LARGE SCALE GENOMIC DNA]</scope>
    <source>
        <strain evidence="5">cv. Fuhuasheng</strain>
        <tissue evidence="4">Leaves</tissue>
    </source>
</reference>
<dbReference type="PROSITE" id="PS51277">
    <property type="entry name" value="BURP"/>
    <property type="match status" value="1"/>
</dbReference>
<dbReference type="SMART" id="SM01045">
    <property type="entry name" value="BURP"/>
    <property type="match status" value="1"/>
</dbReference>
<evidence type="ECO:0000256" key="2">
    <source>
        <dbReference type="SAM" id="SignalP"/>
    </source>
</evidence>
<keyword evidence="1" id="KW-0175">Coiled coil</keyword>
<dbReference type="PANTHER" id="PTHR31236">
    <property type="entry name" value="BURP DOMAIN PROTEIN USPL1-LIKE"/>
    <property type="match status" value="1"/>
</dbReference>